<evidence type="ECO:0000313" key="3">
    <source>
        <dbReference type="Proteomes" id="UP000229966"/>
    </source>
</evidence>
<comment type="caution">
    <text evidence="2">The sequence shown here is derived from an EMBL/GenBank/DDBJ whole genome shotgun (WGS) entry which is preliminary data.</text>
</comment>
<feature type="transmembrane region" description="Helical" evidence="1">
    <location>
        <begin position="38"/>
        <end position="60"/>
    </location>
</feature>
<evidence type="ECO:0000313" key="2">
    <source>
        <dbReference type="EMBL" id="PIV25459.1"/>
    </source>
</evidence>
<dbReference type="AlphaFoldDB" id="A0A2M7CIN0"/>
<dbReference type="Proteomes" id="UP000229966">
    <property type="component" value="Unassembled WGS sequence"/>
</dbReference>
<protein>
    <submittedName>
        <fullName evidence="2">Uncharacterized protein</fullName>
    </submittedName>
</protein>
<accession>A0A2M7CIN0</accession>
<feature type="transmembrane region" description="Helical" evidence="1">
    <location>
        <begin position="100"/>
        <end position="119"/>
    </location>
</feature>
<proteinExistence type="predicted"/>
<evidence type="ECO:0000256" key="1">
    <source>
        <dbReference type="SAM" id="Phobius"/>
    </source>
</evidence>
<keyword evidence="1" id="KW-0472">Membrane</keyword>
<reference evidence="3" key="1">
    <citation type="submission" date="2017-09" db="EMBL/GenBank/DDBJ databases">
        <title>Depth-based differentiation of microbial function through sediment-hosted aquifers and enrichment of novel symbionts in the deep terrestrial subsurface.</title>
        <authorList>
            <person name="Probst A.J."/>
            <person name="Ladd B."/>
            <person name="Jarett J.K."/>
            <person name="Geller-Mcgrath D.E."/>
            <person name="Sieber C.M.K."/>
            <person name="Emerson J.B."/>
            <person name="Anantharaman K."/>
            <person name="Thomas B.C."/>
            <person name="Malmstrom R."/>
            <person name="Stieglmeier M."/>
            <person name="Klingl A."/>
            <person name="Woyke T."/>
            <person name="Ryan C.M."/>
            <person name="Banfield J.F."/>
        </authorList>
    </citation>
    <scope>NUCLEOTIDE SEQUENCE [LARGE SCALE GENOMIC DNA]</scope>
</reference>
<gene>
    <name evidence="2" type="ORF">COS38_01485</name>
</gene>
<sequence>MNLRTRLFYIFSGTLMSFGIWISLLFHTDPTYADILTWLAFMASLLLTIAGFFGLIIFYIKVSFFNNELVYILLPSSFRQSLEIGLAVVGILSMQAIKVLGWWEAGLYILVLILLELFFQTKPQNQLSHTKQLKKIKDPTGQVPRYSLLRQR</sequence>
<keyword evidence="1" id="KW-0812">Transmembrane</keyword>
<dbReference type="EMBL" id="PEUM01000039">
    <property type="protein sequence ID" value="PIV25459.1"/>
    <property type="molecule type" value="Genomic_DNA"/>
</dbReference>
<keyword evidence="1" id="KW-1133">Transmembrane helix</keyword>
<feature type="transmembrane region" description="Helical" evidence="1">
    <location>
        <begin position="7"/>
        <end position="26"/>
    </location>
</feature>
<name>A0A2M7CIN0_9BACT</name>
<organism evidence="2 3">
    <name type="scientific">Candidatus Berkelbacteria bacterium CG03_land_8_20_14_0_80_40_36</name>
    <dbReference type="NCBI Taxonomy" id="1974509"/>
    <lineage>
        <taxon>Bacteria</taxon>
        <taxon>Candidatus Berkelbacteria</taxon>
    </lineage>
</organism>